<gene>
    <name evidence="4" type="ORF">g.2183</name>
</gene>
<dbReference type="InterPro" id="IPR006578">
    <property type="entry name" value="MADF-dom"/>
</dbReference>
<feature type="domain" description="MADF" evidence="2">
    <location>
        <begin position="26"/>
        <end position="129"/>
    </location>
</feature>
<evidence type="ECO:0000259" key="3">
    <source>
        <dbReference type="PROSITE" id="PS51031"/>
    </source>
</evidence>
<dbReference type="InterPro" id="IPR004210">
    <property type="entry name" value="BESS_motif"/>
</dbReference>
<dbReference type="PROSITE" id="PS51029">
    <property type="entry name" value="MADF"/>
    <property type="match status" value="1"/>
</dbReference>
<evidence type="ECO:0000256" key="1">
    <source>
        <dbReference type="PROSITE-ProRule" id="PRU00371"/>
    </source>
</evidence>
<reference evidence="4" key="1">
    <citation type="submission" date="2018-04" db="EMBL/GenBank/DDBJ databases">
        <title>Transcriptome of Schizaphis graminum biotype I.</title>
        <authorList>
            <person name="Scully E.D."/>
            <person name="Geib S.M."/>
            <person name="Palmer N.A."/>
            <person name="Koch K."/>
            <person name="Bradshaw J."/>
            <person name="Heng-Moss T."/>
            <person name="Sarath G."/>
        </authorList>
    </citation>
    <scope>NUCLEOTIDE SEQUENCE</scope>
</reference>
<feature type="domain" description="BESS" evidence="3">
    <location>
        <begin position="198"/>
        <end position="237"/>
    </location>
</feature>
<dbReference type="SMART" id="SM00595">
    <property type="entry name" value="MADF"/>
    <property type="match status" value="1"/>
</dbReference>
<dbReference type="EMBL" id="GGMR01008582">
    <property type="protein sequence ID" value="MBY21201.1"/>
    <property type="molecule type" value="Transcribed_RNA"/>
</dbReference>
<dbReference type="Pfam" id="PF10545">
    <property type="entry name" value="MADF_DNA_bdg"/>
    <property type="match status" value="1"/>
</dbReference>
<dbReference type="PROSITE" id="PS51031">
    <property type="entry name" value="BESS"/>
    <property type="match status" value="1"/>
</dbReference>
<comment type="subcellular location">
    <subcellularLocation>
        <location evidence="1">Nucleus</location>
    </subcellularLocation>
</comment>
<evidence type="ECO:0008006" key="5">
    <source>
        <dbReference type="Google" id="ProtNLM"/>
    </source>
</evidence>
<dbReference type="InterPro" id="IPR039353">
    <property type="entry name" value="TF_Adf1"/>
</dbReference>
<dbReference type="PANTHER" id="PTHR12243:SF67">
    <property type="entry name" value="COREPRESSOR OF PANGOLIN, ISOFORM A-RELATED"/>
    <property type="match status" value="1"/>
</dbReference>
<organism evidence="4">
    <name type="scientific">Schizaphis graminum</name>
    <name type="common">Green bug aphid</name>
    <dbReference type="NCBI Taxonomy" id="13262"/>
    <lineage>
        <taxon>Eukaryota</taxon>
        <taxon>Metazoa</taxon>
        <taxon>Ecdysozoa</taxon>
        <taxon>Arthropoda</taxon>
        <taxon>Hexapoda</taxon>
        <taxon>Insecta</taxon>
        <taxon>Pterygota</taxon>
        <taxon>Neoptera</taxon>
        <taxon>Paraneoptera</taxon>
        <taxon>Hemiptera</taxon>
        <taxon>Sternorrhyncha</taxon>
        <taxon>Aphidomorpha</taxon>
        <taxon>Aphidoidea</taxon>
        <taxon>Aphididae</taxon>
        <taxon>Aphidini</taxon>
        <taxon>Schizaphis</taxon>
    </lineage>
</organism>
<accession>A0A2S2NVF4</accession>
<proteinExistence type="predicted"/>
<dbReference type="GO" id="GO:0003677">
    <property type="term" value="F:DNA binding"/>
    <property type="evidence" value="ECO:0007669"/>
    <property type="project" value="InterPro"/>
</dbReference>
<dbReference type="AlphaFoldDB" id="A0A2S2NVF4"/>
<keyword evidence="1" id="KW-0539">Nucleus</keyword>
<protein>
    <recommendedName>
        <fullName evidence="5">MADF domain-containing protein</fullName>
    </recommendedName>
</protein>
<dbReference type="PANTHER" id="PTHR12243">
    <property type="entry name" value="MADF DOMAIN TRANSCRIPTION FACTOR"/>
    <property type="match status" value="1"/>
</dbReference>
<evidence type="ECO:0000259" key="2">
    <source>
        <dbReference type="PROSITE" id="PS51029"/>
    </source>
</evidence>
<sequence length="303" mass="35322">MSIDFNMSSTDEEIQISEEDILDVDLLITSVEERPLLWDKTLDSYSDRNEKRKCWRDIFSIMKPGFEELDIKDQKIIGNSIEKKWKHIKDAYFRSIKENKPKSGDGANKKRKKNYVYHDQLGFLIKTIQPRQTTSSLNIQPQTANESQLHDSSVELPVQHEELRPNKTTKKTKNVEDKFIEYLEEATKKNSLSHIQEKDEHEKFFDSLLSIVRQFNDDQSLMFRAEVIKVVQKIKDGPTHSSVQHQQSRPLQHFYESPYNYYNYNLSSNAPSSFSSSSSSPQVVYQSNIIADDQTFTHSPNMS</sequence>
<name>A0A2S2NVF4_SCHGA</name>
<dbReference type="GO" id="GO:0005634">
    <property type="term" value="C:nucleus"/>
    <property type="evidence" value="ECO:0007669"/>
    <property type="project" value="UniProtKB-SubCell"/>
</dbReference>
<evidence type="ECO:0000313" key="4">
    <source>
        <dbReference type="EMBL" id="MBY21201.1"/>
    </source>
</evidence>